<dbReference type="InterPro" id="IPR000182">
    <property type="entry name" value="GNAT_dom"/>
</dbReference>
<dbReference type="Gene3D" id="3.40.630.30">
    <property type="match status" value="1"/>
</dbReference>
<dbReference type="Proteomes" id="UP000015104">
    <property type="component" value="Unassembled WGS sequence"/>
</dbReference>
<dbReference type="Pfam" id="PF00583">
    <property type="entry name" value="Acetyltransf_1"/>
    <property type="match status" value="1"/>
</dbReference>
<dbReference type="AlphaFoldDB" id="T1KSU3"/>
<dbReference type="PANTHER" id="PTHR47237">
    <property type="entry name" value="SLL0310 PROTEIN"/>
    <property type="match status" value="1"/>
</dbReference>
<evidence type="ECO:0000259" key="1">
    <source>
        <dbReference type="PROSITE" id="PS51186"/>
    </source>
</evidence>
<dbReference type="HOGENOM" id="CLU_2267134_0_0_1"/>
<name>T1KSU3_TETUR</name>
<sequence length="216" mass="24061">MTTPNNENDTNNSNIDKVVVKIEQKTESVKKVDANAILSTGTLPDGTKYHVRLMRLDDVDEVLQVWKSIGLYEGTNTIQSFHAIDPEGFYVAVSEKDGSIIGEVGAVFIEPTTAFIGLYAVRPDCQKMGVGYAVWKQMMKHVGEANVGLYALDTQYDMYRNKAKLEIEDPVKIVEFKKIGETSPETLANLTQSINNVELVQALFLDVVLEFLLIQV</sequence>
<dbReference type="CDD" id="cd04301">
    <property type="entry name" value="NAT_SF"/>
    <property type="match status" value="1"/>
</dbReference>
<dbReference type="EMBL" id="CAEY01000509">
    <property type="status" value="NOT_ANNOTATED_CDS"/>
    <property type="molecule type" value="Genomic_DNA"/>
</dbReference>
<keyword evidence="3" id="KW-1185">Reference proteome</keyword>
<accession>T1KSU3</accession>
<reference evidence="3" key="1">
    <citation type="submission" date="2011-08" db="EMBL/GenBank/DDBJ databases">
        <authorList>
            <person name="Rombauts S."/>
        </authorList>
    </citation>
    <scope>NUCLEOTIDE SEQUENCE</scope>
    <source>
        <strain evidence="3">London</strain>
    </source>
</reference>
<dbReference type="InterPro" id="IPR052729">
    <property type="entry name" value="Acyl/Acetyltrans_Enzymes"/>
</dbReference>
<reference evidence="2" key="2">
    <citation type="submission" date="2015-06" db="UniProtKB">
        <authorList>
            <consortium name="EnsemblMetazoa"/>
        </authorList>
    </citation>
    <scope>IDENTIFICATION</scope>
</reference>
<dbReference type="STRING" id="32264.T1KSU3"/>
<feature type="domain" description="N-acetyltransferase" evidence="1">
    <location>
        <begin position="49"/>
        <end position="206"/>
    </location>
</feature>
<protein>
    <recommendedName>
        <fullName evidence="1">N-acetyltransferase domain-containing protein</fullName>
    </recommendedName>
</protein>
<dbReference type="EnsemblMetazoa" id="tetur20g00850.1">
    <property type="protein sequence ID" value="tetur20g00850.1"/>
    <property type="gene ID" value="tetur20g00850"/>
</dbReference>
<organism evidence="2 3">
    <name type="scientific">Tetranychus urticae</name>
    <name type="common">Two-spotted spider mite</name>
    <dbReference type="NCBI Taxonomy" id="32264"/>
    <lineage>
        <taxon>Eukaryota</taxon>
        <taxon>Metazoa</taxon>
        <taxon>Ecdysozoa</taxon>
        <taxon>Arthropoda</taxon>
        <taxon>Chelicerata</taxon>
        <taxon>Arachnida</taxon>
        <taxon>Acari</taxon>
        <taxon>Acariformes</taxon>
        <taxon>Trombidiformes</taxon>
        <taxon>Prostigmata</taxon>
        <taxon>Eleutherengona</taxon>
        <taxon>Raphignathae</taxon>
        <taxon>Tetranychoidea</taxon>
        <taxon>Tetranychidae</taxon>
        <taxon>Tetranychus</taxon>
    </lineage>
</organism>
<dbReference type="InterPro" id="IPR016181">
    <property type="entry name" value="Acyl_CoA_acyltransferase"/>
</dbReference>
<proteinExistence type="predicted"/>
<evidence type="ECO:0000313" key="3">
    <source>
        <dbReference type="Proteomes" id="UP000015104"/>
    </source>
</evidence>
<dbReference type="SUPFAM" id="SSF55729">
    <property type="entry name" value="Acyl-CoA N-acyltransferases (Nat)"/>
    <property type="match status" value="1"/>
</dbReference>
<evidence type="ECO:0000313" key="2">
    <source>
        <dbReference type="EnsemblMetazoa" id="tetur20g00850.1"/>
    </source>
</evidence>
<dbReference type="PROSITE" id="PS51186">
    <property type="entry name" value="GNAT"/>
    <property type="match status" value="1"/>
</dbReference>
<dbReference type="GO" id="GO:0016747">
    <property type="term" value="F:acyltransferase activity, transferring groups other than amino-acyl groups"/>
    <property type="evidence" value="ECO:0007669"/>
    <property type="project" value="InterPro"/>
</dbReference>
<dbReference type="PANTHER" id="PTHR47237:SF1">
    <property type="entry name" value="SLL0310 PROTEIN"/>
    <property type="match status" value="1"/>
</dbReference>